<name>A0A2N2E0J6_9BACT</name>
<dbReference type="Gene3D" id="3.30.479.30">
    <property type="entry name" value="Band 7 domain"/>
    <property type="match status" value="1"/>
</dbReference>
<keyword evidence="1" id="KW-0175">Coiled coil</keyword>
<evidence type="ECO:0000256" key="2">
    <source>
        <dbReference type="SAM" id="Phobius"/>
    </source>
</evidence>
<dbReference type="Pfam" id="PF01145">
    <property type="entry name" value="Band_7"/>
    <property type="match status" value="1"/>
</dbReference>
<dbReference type="SMART" id="SM00244">
    <property type="entry name" value="PHB"/>
    <property type="match status" value="1"/>
</dbReference>
<dbReference type="InterPro" id="IPR001107">
    <property type="entry name" value="Band_7"/>
</dbReference>
<reference evidence="4 5" key="1">
    <citation type="journal article" date="2017" name="ISME J.">
        <title>Potential for microbial H2 and metal transformations associated with novel bacteria and archaea in deep terrestrial subsurface sediments.</title>
        <authorList>
            <person name="Hernsdorf A.W."/>
            <person name="Amano Y."/>
            <person name="Miyakawa K."/>
            <person name="Ise K."/>
            <person name="Suzuki Y."/>
            <person name="Anantharaman K."/>
            <person name="Probst A."/>
            <person name="Burstein D."/>
            <person name="Thomas B.C."/>
            <person name="Banfield J.F."/>
        </authorList>
    </citation>
    <scope>NUCLEOTIDE SEQUENCE [LARGE SCALE GENOMIC DNA]</scope>
    <source>
        <strain evidence="4">HGW-Falkowbacteria-2</strain>
    </source>
</reference>
<dbReference type="Proteomes" id="UP000233325">
    <property type="component" value="Unassembled WGS sequence"/>
</dbReference>
<sequence length="320" mass="35082">MENVTNFIADYYPQIFGLTLLVYLISGVVVVRENHAVVVELFGKFWKVFEPGLNWRPSLFSKIAHNVFTGTFPYDLDLGGEGLGGDAVEFKDESANVFVIIQFVIVDPKLAAYAAKDPPSFIRMVQDLFDSVVRGFLGGFKVMEADKLKNTFTLDVIAQGVRLKKTQTPKAIKDTLFGQKLAQWGVVPTLISIQDIGLPERIMAQMRRTMQVAKDLEIAEAEIKVAEAEAAKALVVAENSKQIEVISAEGRKKATEMMAEATALRIQKLIEQGVDPNQASQLVADLENVEALKRAGNVTWIGGNTDLAKLGAHIGAGMNK</sequence>
<feature type="transmembrane region" description="Helical" evidence="2">
    <location>
        <begin position="12"/>
        <end position="31"/>
    </location>
</feature>
<organism evidence="4 5">
    <name type="scientific">Candidatus Falkowbacteria bacterium HGW-Falkowbacteria-2</name>
    <dbReference type="NCBI Taxonomy" id="2013769"/>
    <lineage>
        <taxon>Bacteria</taxon>
        <taxon>Candidatus Falkowiibacteriota</taxon>
    </lineage>
</organism>
<protein>
    <recommendedName>
        <fullName evidence="3">Band 7 domain-containing protein</fullName>
    </recommendedName>
</protein>
<evidence type="ECO:0000259" key="3">
    <source>
        <dbReference type="SMART" id="SM00244"/>
    </source>
</evidence>
<accession>A0A2N2E0J6</accession>
<dbReference type="AlphaFoldDB" id="A0A2N2E0J6"/>
<evidence type="ECO:0000256" key="1">
    <source>
        <dbReference type="SAM" id="Coils"/>
    </source>
</evidence>
<dbReference type="InterPro" id="IPR050710">
    <property type="entry name" value="Band7/mec-2_domain"/>
</dbReference>
<dbReference type="PANTHER" id="PTHR43327">
    <property type="entry name" value="STOMATIN-LIKE PROTEIN 2, MITOCHONDRIAL"/>
    <property type="match status" value="1"/>
</dbReference>
<feature type="coiled-coil region" evidence="1">
    <location>
        <begin position="209"/>
        <end position="238"/>
    </location>
</feature>
<proteinExistence type="predicted"/>
<comment type="caution">
    <text evidence="4">The sequence shown here is derived from an EMBL/GenBank/DDBJ whole genome shotgun (WGS) entry which is preliminary data.</text>
</comment>
<evidence type="ECO:0000313" key="4">
    <source>
        <dbReference type="EMBL" id="PKM88211.1"/>
    </source>
</evidence>
<dbReference type="PANTHER" id="PTHR43327:SF10">
    <property type="entry name" value="STOMATIN-LIKE PROTEIN 2, MITOCHONDRIAL"/>
    <property type="match status" value="1"/>
</dbReference>
<dbReference type="EMBL" id="PHAH01000022">
    <property type="protein sequence ID" value="PKM88211.1"/>
    <property type="molecule type" value="Genomic_DNA"/>
</dbReference>
<feature type="domain" description="Band 7" evidence="3">
    <location>
        <begin position="26"/>
        <end position="210"/>
    </location>
</feature>
<evidence type="ECO:0000313" key="5">
    <source>
        <dbReference type="Proteomes" id="UP000233325"/>
    </source>
</evidence>
<dbReference type="InterPro" id="IPR036013">
    <property type="entry name" value="Band_7/SPFH_dom_sf"/>
</dbReference>
<keyword evidence="2" id="KW-0472">Membrane</keyword>
<gene>
    <name evidence="4" type="ORF">CVU83_02055</name>
</gene>
<keyword evidence="2" id="KW-1133">Transmembrane helix</keyword>
<keyword evidence="2" id="KW-0812">Transmembrane</keyword>